<name>A0A3L8PPM3_9ACTN</name>
<reference evidence="4 5" key="1">
    <citation type="submission" date="2018-10" db="EMBL/GenBank/DDBJ databases">
        <title>Aeromicrobium sp. 9W16Y-2 whole genome shotgun sequence.</title>
        <authorList>
            <person name="Li F."/>
        </authorList>
    </citation>
    <scope>NUCLEOTIDE SEQUENCE [LARGE SCALE GENOMIC DNA]</scope>
    <source>
        <strain evidence="4 5">9W16Y-2</strain>
    </source>
</reference>
<evidence type="ECO:0000256" key="1">
    <source>
        <dbReference type="ARBA" id="ARBA00006484"/>
    </source>
</evidence>
<dbReference type="InterPro" id="IPR057326">
    <property type="entry name" value="KR_dom"/>
</dbReference>
<sequence>MEPTSRVVLITGAGQGIGRKFAHAFAEQGDRVVVADINAAAAEQAAEEIRAAGSEALGVAADVSDKAGVEAMVQRTVEEFGTVHVLVNNAAMFSSLTMKPFEELTVEEWDTIFAVNARGVFLCCQAVAPHMKEQRFGRIINISSSVVVTGRANYAHYVASKGAVQAFNKSLATELGSFDVTANVVSPHGIVTEVPRDTITEDQWDSIIAGHAIKRKGTPEDVVAAVRFFASNEAGYITGQSLLVDAGLRYT</sequence>
<dbReference type="CDD" id="cd05233">
    <property type="entry name" value="SDR_c"/>
    <property type="match status" value="1"/>
</dbReference>
<protein>
    <submittedName>
        <fullName evidence="4">3-oxoacyl-ACP reductase FabG</fullName>
    </submittedName>
</protein>
<evidence type="ECO:0000313" key="5">
    <source>
        <dbReference type="Proteomes" id="UP000282515"/>
    </source>
</evidence>
<accession>A0A3L8PPM3</accession>
<comment type="similarity">
    <text evidence="1">Belongs to the short-chain dehydrogenases/reductases (SDR) family.</text>
</comment>
<dbReference type="GO" id="GO:0030497">
    <property type="term" value="P:fatty acid elongation"/>
    <property type="evidence" value="ECO:0007669"/>
    <property type="project" value="TreeGrafter"/>
</dbReference>
<dbReference type="SMART" id="SM00822">
    <property type="entry name" value="PKS_KR"/>
    <property type="match status" value="1"/>
</dbReference>
<evidence type="ECO:0000259" key="3">
    <source>
        <dbReference type="SMART" id="SM00822"/>
    </source>
</evidence>
<comment type="caution">
    <text evidence="4">The sequence shown here is derived from an EMBL/GenBank/DDBJ whole genome shotgun (WGS) entry which is preliminary data.</text>
</comment>
<dbReference type="PRINTS" id="PR00080">
    <property type="entry name" value="SDRFAMILY"/>
</dbReference>
<dbReference type="SUPFAM" id="SSF51735">
    <property type="entry name" value="NAD(P)-binding Rossmann-fold domains"/>
    <property type="match status" value="1"/>
</dbReference>
<feature type="domain" description="Ketoreductase" evidence="3">
    <location>
        <begin position="6"/>
        <end position="188"/>
    </location>
</feature>
<keyword evidence="5" id="KW-1185">Reference proteome</keyword>
<dbReference type="InterPro" id="IPR020904">
    <property type="entry name" value="Sc_DH/Rdtase_CS"/>
</dbReference>
<dbReference type="OrthoDB" id="286404at2"/>
<dbReference type="FunFam" id="3.40.50.720:FF:000084">
    <property type="entry name" value="Short-chain dehydrogenase reductase"/>
    <property type="match status" value="1"/>
</dbReference>
<dbReference type="PANTHER" id="PTHR42760:SF40">
    <property type="entry name" value="3-OXOACYL-[ACYL-CARRIER-PROTEIN] REDUCTASE, CHLOROPLASTIC"/>
    <property type="match status" value="1"/>
</dbReference>
<dbReference type="InterPro" id="IPR036291">
    <property type="entry name" value="NAD(P)-bd_dom_sf"/>
</dbReference>
<dbReference type="PROSITE" id="PS00061">
    <property type="entry name" value="ADH_SHORT"/>
    <property type="match status" value="1"/>
</dbReference>
<evidence type="ECO:0000313" key="4">
    <source>
        <dbReference type="EMBL" id="RLV57134.1"/>
    </source>
</evidence>
<dbReference type="GO" id="GO:0016616">
    <property type="term" value="F:oxidoreductase activity, acting on the CH-OH group of donors, NAD or NADP as acceptor"/>
    <property type="evidence" value="ECO:0007669"/>
    <property type="project" value="UniProtKB-ARBA"/>
</dbReference>
<dbReference type="PANTHER" id="PTHR42760">
    <property type="entry name" value="SHORT-CHAIN DEHYDROGENASES/REDUCTASES FAMILY MEMBER"/>
    <property type="match status" value="1"/>
</dbReference>
<dbReference type="InterPro" id="IPR002347">
    <property type="entry name" value="SDR_fam"/>
</dbReference>
<evidence type="ECO:0000256" key="2">
    <source>
        <dbReference type="ARBA" id="ARBA00023002"/>
    </source>
</evidence>
<organism evidence="4 5">
    <name type="scientific">Aeromicrobium phragmitis</name>
    <dbReference type="NCBI Taxonomy" id="2478914"/>
    <lineage>
        <taxon>Bacteria</taxon>
        <taxon>Bacillati</taxon>
        <taxon>Actinomycetota</taxon>
        <taxon>Actinomycetes</taxon>
        <taxon>Propionibacteriales</taxon>
        <taxon>Nocardioidaceae</taxon>
        <taxon>Aeromicrobium</taxon>
    </lineage>
</organism>
<dbReference type="PRINTS" id="PR00081">
    <property type="entry name" value="GDHRDH"/>
</dbReference>
<dbReference type="Proteomes" id="UP000282515">
    <property type="component" value="Unassembled WGS sequence"/>
</dbReference>
<dbReference type="Pfam" id="PF13561">
    <property type="entry name" value="adh_short_C2"/>
    <property type="match status" value="1"/>
</dbReference>
<gene>
    <name evidence="4" type="ORF">D9V41_00280</name>
</gene>
<proteinExistence type="inferred from homology"/>
<dbReference type="Gene3D" id="3.40.50.720">
    <property type="entry name" value="NAD(P)-binding Rossmann-like Domain"/>
    <property type="match status" value="1"/>
</dbReference>
<dbReference type="EMBL" id="RDBF01000001">
    <property type="protein sequence ID" value="RLV57134.1"/>
    <property type="molecule type" value="Genomic_DNA"/>
</dbReference>
<keyword evidence="2" id="KW-0560">Oxidoreductase</keyword>
<dbReference type="AlphaFoldDB" id="A0A3L8PPM3"/>
<dbReference type="NCBIfam" id="NF005559">
    <property type="entry name" value="PRK07231.1"/>
    <property type="match status" value="1"/>
</dbReference>